<dbReference type="AlphaFoldDB" id="A0A0V0RID3"/>
<gene>
    <name evidence="1" type="ORF">T07_10135</name>
</gene>
<evidence type="ECO:0000313" key="1">
    <source>
        <dbReference type="EMBL" id="KRX14244.1"/>
    </source>
</evidence>
<name>A0A0V0RID3_9BILA</name>
<accession>A0A0V0RID3</accession>
<organism evidence="1 2">
    <name type="scientific">Trichinella nelsoni</name>
    <dbReference type="NCBI Taxonomy" id="6336"/>
    <lineage>
        <taxon>Eukaryota</taxon>
        <taxon>Metazoa</taxon>
        <taxon>Ecdysozoa</taxon>
        <taxon>Nematoda</taxon>
        <taxon>Enoplea</taxon>
        <taxon>Dorylaimia</taxon>
        <taxon>Trichinellida</taxon>
        <taxon>Trichinellidae</taxon>
        <taxon>Trichinella</taxon>
    </lineage>
</organism>
<dbReference type="Proteomes" id="UP000054630">
    <property type="component" value="Unassembled WGS sequence"/>
</dbReference>
<keyword evidence="2" id="KW-1185">Reference proteome</keyword>
<evidence type="ECO:0000313" key="2">
    <source>
        <dbReference type="Proteomes" id="UP000054630"/>
    </source>
</evidence>
<sequence>MENVAAAAAADEVLNRHAPMPTNGWNIGNKRVQFRCRQYIDRYRAAESWLVSNGMRYWLWKRTTATPEANKSRRALPISIVRCPLVVVYVYGPCRAKKEENRCPPLHVIVICHHLMWTTSIELRELTCQSARICPSDHQSR</sequence>
<comment type="caution">
    <text evidence="1">The sequence shown here is derived from an EMBL/GenBank/DDBJ whole genome shotgun (WGS) entry which is preliminary data.</text>
</comment>
<proteinExistence type="predicted"/>
<dbReference type="EMBL" id="JYDL01000166">
    <property type="protein sequence ID" value="KRX14244.1"/>
    <property type="molecule type" value="Genomic_DNA"/>
</dbReference>
<protein>
    <submittedName>
        <fullName evidence="1">Uncharacterized protein</fullName>
    </submittedName>
</protein>
<reference evidence="1 2" key="1">
    <citation type="submission" date="2015-01" db="EMBL/GenBank/DDBJ databases">
        <title>Evolution of Trichinella species and genotypes.</title>
        <authorList>
            <person name="Korhonen P.K."/>
            <person name="Edoardo P."/>
            <person name="Giuseppe L.R."/>
            <person name="Gasser R.B."/>
        </authorList>
    </citation>
    <scope>NUCLEOTIDE SEQUENCE [LARGE SCALE GENOMIC DNA]</scope>
    <source>
        <strain evidence="1">ISS37</strain>
    </source>
</reference>
<dbReference type="OrthoDB" id="5920318at2759"/>